<gene>
    <name evidence="2" type="ORF">GCM10017786_66730</name>
</gene>
<comment type="caution">
    <text evidence="2">The sequence shown here is derived from an EMBL/GenBank/DDBJ whole genome shotgun (WGS) entry which is preliminary data.</text>
</comment>
<sequence length="182" mass="18973">MLPVADASTVVLVEGDSDRIAVETAAVIRGRVLDAEGVAVAPVGGAHAIGRFLTRSGLLDRPVRLAGLCDLAEAEVFRRGLATASGAEHFGVFVCVDDLEDELIRAVGATGVEAVFGSQGDLGSFRSLQRQPAWRGQEVEAQARRYLGAGAGRKARYARLLVEAAAGRGALPRPLDALLTAV</sequence>
<dbReference type="EMBL" id="BNAU01000010">
    <property type="protein sequence ID" value="GHF23240.1"/>
    <property type="molecule type" value="Genomic_DNA"/>
</dbReference>
<proteinExistence type="predicted"/>
<dbReference type="Proteomes" id="UP000605897">
    <property type="component" value="Unassembled WGS sequence"/>
</dbReference>
<evidence type="ECO:0000313" key="2">
    <source>
        <dbReference type="EMBL" id="GHF23240.1"/>
    </source>
</evidence>
<evidence type="ECO:0000259" key="1">
    <source>
        <dbReference type="Pfam" id="PF20469"/>
    </source>
</evidence>
<keyword evidence="3" id="KW-1185">Reference proteome</keyword>
<accession>A0ABQ3JIQ9</accession>
<dbReference type="InterPro" id="IPR034139">
    <property type="entry name" value="TOPRIM_OLD"/>
</dbReference>
<feature type="domain" description="OLD protein-like TOPRIM" evidence="1">
    <location>
        <begin position="7"/>
        <end position="54"/>
    </location>
</feature>
<organism evidence="2 3">
    <name type="scientific">Amycolatopsis deserti</name>
    <dbReference type="NCBI Taxonomy" id="185696"/>
    <lineage>
        <taxon>Bacteria</taxon>
        <taxon>Bacillati</taxon>
        <taxon>Actinomycetota</taxon>
        <taxon>Actinomycetes</taxon>
        <taxon>Pseudonocardiales</taxon>
        <taxon>Pseudonocardiaceae</taxon>
        <taxon>Amycolatopsis</taxon>
    </lineage>
</organism>
<dbReference type="Pfam" id="PF20469">
    <property type="entry name" value="OLD-like_TOPRIM"/>
    <property type="match status" value="1"/>
</dbReference>
<protein>
    <recommendedName>
        <fullName evidence="1">OLD protein-like TOPRIM domain-containing protein</fullName>
    </recommendedName>
</protein>
<evidence type="ECO:0000313" key="3">
    <source>
        <dbReference type="Proteomes" id="UP000605897"/>
    </source>
</evidence>
<name>A0ABQ3JIQ9_9PSEU</name>
<dbReference type="RefSeq" id="WP_191248635.1">
    <property type="nucleotide sequence ID" value="NZ_BNAU01000010.1"/>
</dbReference>
<reference evidence="3" key="1">
    <citation type="journal article" date="2019" name="Int. J. Syst. Evol. Microbiol.">
        <title>The Global Catalogue of Microorganisms (GCM) 10K type strain sequencing project: providing services to taxonomists for standard genome sequencing and annotation.</title>
        <authorList>
            <consortium name="The Broad Institute Genomics Platform"/>
            <consortium name="The Broad Institute Genome Sequencing Center for Infectious Disease"/>
            <person name="Wu L."/>
            <person name="Ma J."/>
        </authorList>
    </citation>
    <scope>NUCLEOTIDE SEQUENCE [LARGE SCALE GENOMIC DNA]</scope>
    <source>
        <strain evidence="3">CGMCC 4.7677</strain>
    </source>
</reference>